<feature type="region of interest" description="Disordered" evidence="1">
    <location>
        <begin position="1"/>
        <end position="21"/>
    </location>
</feature>
<sequence>MFRLPESTLLVTRSRASPASGTSVQTAWLRKRVETMLGCYSSAASTPAVGPLRPLRDPEAPKLDDDEDGTGHEVVP</sequence>
<dbReference type="EMBL" id="BNEE01000006">
    <property type="protein sequence ID" value="GHI84972.1"/>
    <property type="molecule type" value="Genomic_DNA"/>
</dbReference>
<keyword evidence="3" id="KW-1185">Reference proteome</keyword>
<organism evidence="2 3">
    <name type="scientific">Streptomyces xanthophaeus</name>
    <dbReference type="NCBI Taxonomy" id="67385"/>
    <lineage>
        <taxon>Bacteria</taxon>
        <taxon>Bacillati</taxon>
        <taxon>Actinomycetota</taxon>
        <taxon>Actinomycetes</taxon>
        <taxon>Kitasatosporales</taxon>
        <taxon>Streptomycetaceae</taxon>
        <taxon>Streptomyces</taxon>
    </lineage>
</organism>
<protein>
    <submittedName>
        <fullName evidence="2">Uncharacterized protein</fullName>
    </submittedName>
</protein>
<evidence type="ECO:0000256" key="1">
    <source>
        <dbReference type="SAM" id="MobiDB-lite"/>
    </source>
</evidence>
<dbReference type="AlphaFoldDB" id="A0A919GUP3"/>
<feature type="compositionally biased region" description="Basic and acidic residues" evidence="1">
    <location>
        <begin position="54"/>
        <end position="76"/>
    </location>
</feature>
<dbReference type="Proteomes" id="UP000600026">
    <property type="component" value="Unassembled WGS sequence"/>
</dbReference>
<feature type="compositionally biased region" description="Polar residues" evidence="1">
    <location>
        <begin position="9"/>
        <end position="21"/>
    </location>
</feature>
<name>A0A919GUP3_9ACTN</name>
<accession>A0A919GUP3</accession>
<feature type="region of interest" description="Disordered" evidence="1">
    <location>
        <begin position="43"/>
        <end position="76"/>
    </location>
</feature>
<reference evidence="2" key="1">
    <citation type="submission" date="2020-09" db="EMBL/GenBank/DDBJ databases">
        <title>Whole genome shotgun sequence of Streptomyces xanthophaeus NBRC 12829.</title>
        <authorList>
            <person name="Komaki H."/>
            <person name="Tamura T."/>
        </authorList>
    </citation>
    <scope>NUCLEOTIDE SEQUENCE</scope>
    <source>
        <strain evidence="2">NBRC 12829</strain>
    </source>
</reference>
<evidence type="ECO:0000313" key="3">
    <source>
        <dbReference type="Proteomes" id="UP000600026"/>
    </source>
</evidence>
<evidence type="ECO:0000313" key="2">
    <source>
        <dbReference type="EMBL" id="GHI84972.1"/>
    </source>
</evidence>
<gene>
    <name evidence="2" type="ORF">Sxan_23360</name>
</gene>
<comment type="caution">
    <text evidence="2">The sequence shown here is derived from an EMBL/GenBank/DDBJ whole genome shotgun (WGS) entry which is preliminary data.</text>
</comment>
<proteinExistence type="predicted"/>